<dbReference type="RefSeq" id="WP_018967623.1">
    <property type="nucleotide sequence ID" value="NZ_KB899216.1"/>
</dbReference>
<evidence type="ECO:0000256" key="8">
    <source>
        <dbReference type="SAM" id="MobiDB-lite"/>
    </source>
</evidence>
<dbReference type="InterPro" id="IPR000531">
    <property type="entry name" value="Beta-barrel_TonB"/>
</dbReference>
<comment type="subcellular location">
    <subcellularLocation>
        <location evidence="6">Cell outer membrane</location>
        <topology evidence="6">Multi-pass membrane protein</topology>
    </subcellularLocation>
</comment>
<dbReference type="Proteomes" id="UP000027442">
    <property type="component" value="Unassembled WGS sequence"/>
</dbReference>
<dbReference type="NCBIfam" id="TIGR04056">
    <property type="entry name" value="OMP_RagA_SusC"/>
    <property type="match status" value="1"/>
</dbReference>
<dbReference type="EMBL" id="JNGW01000076">
    <property type="protein sequence ID" value="KDR52150.1"/>
    <property type="molecule type" value="Genomic_DNA"/>
</dbReference>
<keyword evidence="1 6" id="KW-0813">Transport</keyword>
<dbReference type="InterPro" id="IPR039426">
    <property type="entry name" value="TonB-dep_rcpt-like"/>
</dbReference>
<gene>
    <name evidence="10" type="ORF">HMPREF1991_01775</name>
</gene>
<keyword evidence="3" id="KW-0408">Iron</keyword>
<comment type="similarity">
    <text evidence="6 7">Belongs to the TonB-dependent receptor family.</text>
</comment>
<feature type="domain" description="Secretin/TonB short N-terminal" evidence="9">
    <location>
        <begin position="57"/>
        <end position="108"/>
    </location>
</feature>
<dbReference type="InterPro" id="IPR011662">
    <property type="entry name" value="Secretin/TonB_short_N"/>
</dbReference>
<dbReference type="SMART" id="SM00965">
    <property type="entry name" value="STN"/>
    <property type="match status" value="1"/>
</dbReference>
<dbReference type="PATRIC" id="fig|1122985.7.peg.1847"/>
<dbReference type="Pfam" id="PF13715">
    <property type="entry name" value="CarbopepD_reg_2"/>
    <property type="match status" value="1"/>
</dbReference>
<dbReference type="FunFam" id="2.170.130.10:FF:000003">
    <property type="entry name" value="SusC/RagA family TonB-linked outer membrane protein"/>
    <property type="match status" value="1"/>
</dbReference>
<keyword evidence="2" id="KW-0406">Ion transport</keyword>
<reference evidence="10 11" key="1">
    <citation type="submission" date="2013-08" db="EMBL/GenBank/DDBJ databases">
        <authorList>
            <person name="Weinstock G."/>
            <person name="Sodergren E."/>
            <person name="Wylie T."/>
            <person name="Fulton L."/>
            <person name="Fulton R."/>
            <person name="Fronick C."/>
            <person name="O'Laughlin M."/>
            <person name="Godfrey J."/>
            <person name="Miner T."/>
            <person name="Herter B."/>
            <person name="Appelbaum E."/>
            <person name="Cordes M."/>
            <person name="Lek S."/>
            <person name="Wollam A."/>
            <person name="Pepin K.H."/>
            <person name="Palsikar V.B."/>
            <person name="Mitreva M."/>
            <person name="Wilson R.K."/>
        </authorList>
    </citation>
    <scope>NUCLEOTIDE SEQUENCE [LARGE SCALE GENOMIC DNA]</scope>
    <source>
        <strain evidence="10 11">ATCC 15930</strain>
    </source>
</reference>
<protein>
    <submittedName>
        <fullName evidence="10">TonB-dependent receptor</fullName>
    </submittedName>
</protein>
<dbReference type="Gene3D" id="2.60.40.1120">
    <property type="entry name" value="Carboxypeptidase-like, regulatory domain"/>
    <property type="match status" value="1"/>
</dbReference>
<dbReference type="PROSITE" id="PS52016">
    <property type="entry name" value="TONB_DEPENDENT_REC_3"/>
    <property type="match status" value="1"/>
</dbReference>
<evidence type="ECO:0000256" key="7">
    <source>
        <dbReference type="RuleBase" id="RU003357"/>
    </source>
</evidence>
<dbReference type="Pfam" id="PF00593">
    <property type="entry name" value="TonB_dep_Rec_b-barrel"/>
    <property type="match status" value="1"/>
</dbReference>
<dbReference type="GO" id="GO:0009279">
    <property type="term" value="C:cell outer membrane"/>
    <property type="evidence" value="ECO:0007669"/>
    <property type="project" value="UniProtKB-SubCell"/>
</dbReference>
<dbReference type="InterPro" id="IPR012910">
    <property type="entry name" value="Plug_dom"/>
</dbReference>
<comment type="caution">
    <text evidence="10">The sequence shown here is derived from an EMBL/GenBank/DDBJ whole genome shotgun (WGS) entry which is preliminary data.</text>
</comment>
<name>A0A069QHD3_HOYLO</name>
<proteinExistence type="inferred from homology"/>
<dbReference type="FunFam" id="2.60.40.1120:FF:000003">
    <property type="entry name" value="Outer membrane protein Omp121"/>
    <property type="match status" value="1"/>
</dbReference>
<organism evidence="10 11">
    <name type="scientific">Hoylesella loescheii DSM 19665 = JCM 12249 = ATCC 15930</name>
    <dbReference type="NCBI Taxonomy" id="1122985"/>
    <lineage>
        <taxon>Bacteria</taxon>
        <taxon>Pseudomonadati</taxon>
        <taxon>Bacteroidota</taxon>
        <taxon>Bacteroidia</taxon>
        <taxon>Bacteroidales</taxon>
        <taxon>Prevotellaceae</taxon>
        <taxon>Hoylesella</taxon>
    </lineage>
</organism>
<dbReference type="NCBIfam" id="TIGR04057">
    <property type="entry name" value="SusC_RagA_signa"/>
    <property type="match status" value="1"/>
</dbReference>
<keyword evidence="6" id="KW-1134">Transmembrane beta strand</keyword>
<evidence type="ECO:0000313" key="10">
    <source>
        <dbReference type="EMBL" id="KDR52150.1"/>
    </source>
</evidence>
<feature type="compositionally biased region" description="Polar residues" evidence="8">
    <location>
        <begin position="114"/>
        <end position="127"/>
    </location>
</feature>
<evidence type="ECO:0000256" key="3">
    <source>
        <dbReference type="ARBA" id="ARBA00023004"/>
    </source>
</evidence>
<keyword evidence="7" id="KW-0798">TonB box</keyword>
<keyword evidence="10" id="KW-0675">Receptor</keyword>
<dbReference type="SUPFAM" id="SSF49464">
    <property type="entry name" value="Carboxypeptidase regulatory domain-like"/>
    <property type="match status" value="1"/>
</dbReference>
<feature type="region of interest" description="Disordered" evidence="8">
    <location>
        <begin position="109"/>
        <end position="140"/>
    </location>
</feature>
<evidence type="ECO:0000256" key="6">
    <source>
        <dbReference type="PROSITE-ProRule" id="PRU01360"/>
    </source>
</evidence>
<dbReference type="HOGENOM" id="CLU_004317_1_0_10"/>
<keyword evidence="4 6" id="KW-0472">Membrane</keyword>
<keyword evidence="5 6" id="KW-0998">Cell outer membrane</keyword>
<dbReference type="InterPro" id="IPR037066">
    <property type="entry name" value="Plug_dom_sf"/>
</dbReference>
<dbReference type="InterPro" id="IPR008969">
    <property type="entry name" value="CarboxyPept-like_regulatory"/>
</dbReference>
<dbReference type="InterPro" id="IPR023996">
    <property type="entry name" value="TonB-dep_OMP_SusC/RagA"/>
</dbReference>
<sequence length="1139" mass="128499">MTKNRRSGHKDRRVWLLVALLLWMVQTVTAQTQRVTLNLHNEEVATFIRQVEKQTPFTFVYRNSVLNPKTRVSMVCEGQPLEKVLAQVLSPLGVQFSFNNNTVVLVRKTDESTNRQSTPKQGSASRQQDGKKISGVIKDDSGEPIVGASVMVKGTSLGTITNVDGEFALEVPANATLSVSYIGYVQQDVTVKNNNRLRITMTEDAARKLDEVVVVGYGTQKKASVTGAISSVTTKDLVQTPQANISNMLVGKMPGLIAMQRSGAPGEDGSTLLIRGVSTFTDNTAPLVMIDGVERPNYNGVDPNEIESISILKDASATAIYGVRGANGVILITTRKGKTGKPQLSYSGNVAIQRPTAIPSYLNSADYATLYNEAQRNDTYVSGAPYMPRFSDKDIELYRNGTDPLFHPNMDWTGDFLRKSTLRTQHNFTLTGGTDRVKYFVSAGYYSQEGMYNHTKVDADHDVNAHNSRYNFRSNLDFVVTQDFKASLQLAAQVENVRTPGSGNSTIWREISWANPLSSPGLIDGKVVRLQDVLGEQNPYGMLLGNGYDADSKNNVNTTLRLDYDLSRWLLKGLSVHGSISFDSYYYSRKKFRKSIHYYTPERDPNAAGGVVFVPKEEETVWAASADYGKNRKIYAELGLHYDQSFGKHHTTALLLYNQSKYYSPNLQYLVPNAYQGLVGRLTYEYASRYLAEFNMGYNGTENFAKGRRFGFFPAVSAGWVISEEPFFPKNDYVVFLKLRATYGEVGNDKIGGDRFLYLPSSYGDAENKDLYKYNFGKASQPVNSQMVVENKIGNPELTWEKARKLNLGIEMNLLKNHLTVAFDLFKERRNNILANRNTQPMVIGANLPAYNMGEMENKGWELDVNYRNNIRDLRYWARFNYSFARNKVLFKDEVQKKYAYQMETGRRVGQFYGLLFDGYYNSWEEINALDRPVSAWNGNKLQPGDVRYVDVNKDGRIDDYDRVPIGYSPTPEIVYGFSFGASWKGFDLSALFQGAANVSIKYFGRSLWPFFNGKESAKSLILERWTADRYGRGERIRFPRLSLNPNKDTDNNYKDSDLWTRDAKYLRLKNLELGYTFDKRLVHPLGVQSVRLYVSGSNLITWTDVIDLDPEAPSRGGNVEINTYPLQKIYNIGLNINF</sequence>
<dbReference type="GO" id="GO:0006826">
    <property type="term" value="P:iron ion transport"/>
    <property type="evidence" value="ECO:0007669"/>
    <property type="project" value="UniProtKB-KW"/>
</dbReference>
<dbReference type="Gene3D" id="2.170.130.10">
    <property type="entry name" value="TonB-dependent receptor, plug domain"/>
    <property type="match status" value="1"/>
</dbReference>
<evidence type="ECO:0000256" key="2">
    <source>
        <dbReference type="ARBA" id="ARBA00022496"/>
    </source>
</evidence>
<accession>A0A069QHD3</accession>
<feature type="compositionally biased region" description="Basic and acidic residues" evidence="8">
    <location>
        <begin position="128"/>
        <end position="140"/>
    </location>
</feature>
<dbReference type="InterPro" id="IPR023997">
    <property type="entry name" value="TonB-dep_OMP_SusC/RagA_CS"/>
</dbReference>
<evidence type="ECO:0000256" key="4">
    <source>
        <dbReference type="ARBA" id="ARBA00023136"/>
    </source>
</evidence>
<dbReference type="Pfam" id="PF07660">
    <property type="entry name" value="STN"/>
    <property type="match status" value="1"/>
</dbReference>
<dbReference type="AlphaFoldDB" id="A0A069QHD3"/>
<evidence type="ECO:0000313" key="11">
    <source>
        <dbReference type="Proteomes" id="UP000027442"/>
    </source>
</evidence>
<evidence type="ECO:0000259" key="9">
    <source>
        <dbReference type="SMART" id="SM00965"/>
    </source>
</evidence>
<evidence type="ECO:0000256" key="1">
    <source>
        <dbReference type="ARBA" id="ARBA00022448"/>
    </source>
</evidence>
<dbReference type="eggNOG" id="COG1629">
    <property type="taxonomic scope" value="Bacteria"/>
</dbReference>
<dbReference type="Pfam" id="PF07715">
    <property type="entry name" value="Plug"/>
    <property type="match status" value="1"/>
</dbReference>
<dbReference type="SUPFAM" id="SSF56935">
    <property type="entry name" value="Porins"/>
    <property type="match status" value="1"/>
</dbReference>
<evidence type="ECO:0000256" key="5">
    <source>
        <dbReference type="ARBA" id="ARBA00023237"/>
    </source>
</evidence>
<keyword evidence="2" id="KW-0410">Iron transport</keyword>
<keyword evidence="11" id="KW-1185">Reference proteome</keyword>
<keyword evidence="6" id="KW-0812">Transmembrane</keyword>